<evidence type="ECO:0000256" key="9">
    <source>
        <dbReference type="ARBA" id="ARBA00023065"/>
    </source>
</evidence>
<dbReference type="EMBL" id="JFHD01000076">
    <property type="protein sequence ID" value="KDR24668.1"/>
    <property type="molecule type" value="Genomic_DNA"/>
</dbReference>
<keyword evidence="15" id="KW-1185">Reference proteome</keyword>
<feature type="transmembrane region" description="Helical" evidence="12">
    <location>
        <begin position="29"/>
        <end position="52"/>
    </location>
</feature>
<dbReference type="PANTHER" id="PTHR10110:SF195">
    <property type="entry name" value="NA(+)_H(+) ANTIPORTER NHAS2"/>
    <property type="match status" value="1"/>
</dbReference>
<evidence type="ECO:0000256" key="5">
    <source>
        <dbReference type="ARBA" id="ARBA00022475"/>
    </source>
</evidence>
<dbReference type="PANTHER" id="PTHR10110">
    <property type="entry name" value="SODIUM/HYDROGEN EXCHANGER"/>
    <property type="match status" value="1"/>
</dbReference>
<feature type="transmembrane region" description="Helical" evidence="12">
    <location>
        <begin position="295"/>
        <end position="315"/>
    </location>
</feature>
<evidence type="ECO:0000313" key="15">
    <source>
        <dbReference type="Proteomes" id="UP000027451"/>
    </source>
</evidence>
<dbReference type="GO" id="GO:0098719">
    <property type="term" value="P:sodium ion import across plasma membrane"/>
    <property type="evidence" value="ECO:0007669"/>
    <property type="project" value="TreeGrafter"/>
</dbReference>
<dbReference type="GO" id="GO:0005886">
    <property type="term" value="C:plasma membrane"/>
    <property type="evidence" value="ECO:0007669"/>
    <property type="project" value="UniProtKB-SubCell"/>
</dbReference>
<evidence type="ECO:0000256" key="4">
    <source>
        <dbReference type="ARBA" id="ARBA00022449"/>
    </source>
</evidence>
<feature type="transmembrane region" description="Helical" evidence="12">
    <location>
        <begin position="358"/>
        <end position="380"/>
    </location>
</feature>
<gene>
    <name evidence="14" type="ORF">BG60_35850</name>
</gene>
<proteinExistence type="inferred from homology"/>
<dbReference type="GO" id="GO:0015385">
    <property type="term" value="F:sodium:proton antiporter activity"/>
    <property type="evidence" value="ECO:0007669"/>
    <property type="project" value="InterPro"/>
</dbReference>
<evidence type="ECO:0000313" key="14">
    <source>
        <dbReference type="EMBL" id="KDR24668.1"/>
    </source>
</evidence>
<dbReference type="AlphaFoldDB" id="A0A656Q7V2"/>
<comment type="caution">
    <text evidence="14">The sequence shown here is derived from an EMBL/GenBank/DDBJ whole genome shotgun (WGS) entry which is preliminary data.</text>
</comment>
<dbReference type="Gene3D" id="6.10.140.1330">
    <property type="match status" value="1"/>
</dbReference>
<feature type="transmembrane region" description="Helical" evidence="12">
    <location>
        <begin position="104"/>
        <end position="129"/>
    </location>
</feature>
<keyword evidence="7 12" id="KW-1133">Transmembrane helix</keyword>
<evidence type="ECO:0000256" key="11">
    <source>
        <dbReference type="ARBA" id="ARBA00023201"/>
    </source>
</evidence>
<evidence type="ECO:0000256" key="6">
    <source>
        <dbReference type="ARBA" id="ARBA00022692"/>
    </source>
</evidence>
<keyword evidence="8" id="KW-0915">Sodium</keyword>
<dbReference type="GO" id="GO:0015386">
    <property type="term" value="F:potassium:proton antiporter activity"/>
    <property type="evidence" value="ECO:0007669"/>
    <property type="project" value="TreeGrafter"/>
</dbReference>
<evidence type="ECO:0000256" key="1">
    <source>
        <dbReference type="ARBA" id="ARBA00004651"/>
    </source>
</evidence>
<keyword evidence="4" id="KW-0050">Antiport</keyword>
<reference evidence="14 15" key="1">
    <citation type="submission" date="2014-03" db="EMBL/GenBank/DDBJ databases">
        <title>Draft Genome Sequences of Four Burkholderia Strains.</title>
        <authorList>
            <person name="Liu X.Y."/>
            <person name="Li C.X."/>
            <person name="Xu J.H."/>
        </authorList>
    </citation>
    <scope>NUCLEOTIDE SEQUENCE [LARGE SCALE GENOMIC DNA]</scope>
    <source>
        <strain evidence="14 15">OP-1</strain>
    </source>
</reference>
<feature type="transmembrane region" description="Helical" evidence="12">
    <location>
        <begin position="170"/>
        <end position="192"/>
    </location>
</feature>
<feature type="transmembrane region" description="Helical" evidence="12">
    <location>
        <begin position="321"/>
        <end position="346"/>
    </location>
</feature>
<dbReference type="InterPro" id="IPR006153">
    <property type="entry name" value="Cation/H_exchanger_TM"/>
</dbReference>
<accession>A0A656Q7V2</accession>
<keyword evidence="11" id="KW-0739">Sodium transport</keyword>
<feature type="domain" description="Cation/H+ exchanger transmembrane" evidence="13">
    <location>
        <begin position="11"/>
        <end position="412"/>
    </location>
</feature>
<evidence type="ECO:0000256" key="7">
    <source>
        <dbReference type="ARBA" id="ARBA00022989"/>
    </source>
</evidence>
<dbReference type="InterPro" id="IPR018422">
    <property type="entry name" value="Cation/H_exchanger_CPA1"/>
</dbReference>
<feature type="transmembrane region" description="Helical" evidence="12">
    <location>
        <begin position="135"/>
        <end position="158"/>
    </location>
</feature>
<evidence type="ECO:0000256" key="10">
    <source>
        <dbReference type="ARBA" id="ARBA00023136"/>
    </source>
</evidence>
<dbReference type="RefSeq" id="WP_034474559.1">
    <property type="nucleotide sequence ID" value="NZ_JFHD01000076.1"/>
</dbReference>
<evidence type="ECO:0000256" key="8">
    <source>
        <dbReference type="ARBA" id="ARBA00023053"/>
    </source>
</evidence>
<sequence length="429" mass="45643">MLDIVAISISMTAVLAYLNHRFIRLPTTIGVMATSLGVTFLLVVLDGLGWNLLGFVHRLKLAEAGFLHSVDFSQLLLQGMLSLLLFAGAMHVDFARLANYRWQVLALAIVSTSVSTAVVGVAIWLLLPLLDMRLSLPYCLVFGALISPTDPIAVMGILRSAGAPRNLEIVITGESLFNDGVGVVLFSLMLALATSGDAPSVSSASLVLLREAGGGIAFGWVLGYALYRLLASVDHYQIEVLLTLAAVLGGYSLASHLEVSGPLAMVIAGVMTGNRSREHAMSETTRHYVDMFWELIDEILNALLFVLIGMQALIVPFTSRMILAGVAAYVIALAARLLTVGAPIAFLRRAAGLPRGSWLVLTWGGLRGGISVALALSLPSGDAREVILAMTYLVVMASIFGQGLTIGRIVRKSVCQGEAAQPMQTDART</sequence>
<evidence type="ECO:0000256" key="3">
    <source>
        <dbReference type="ARBA" id="ARBA00022448"/>
    </source>
</evidence>
<comment type="subcellular location">
    <subcellularLocation>
        <location evidence="1">Cell membrane</location>
        <topology evidence="1">Multi-pass membrane protein</topology>
    </subcellularLocation>
</comment>
<keyword evidence="5" id="KW-1003">Cell membrane</keyword>
<keyword evidence="6 12" id="KW-0812">Transmembrane</keyword>
<dbReference type="Pfam" id="PF00999">
    <property type="entry name" value="Na_H_Exchanger"/>
    <property type="match status" value="1"/>
</dbReference>
<feature type="transmembrane region" description="Helical" evidence="12">
    <location>
        <begin position="72"/>
        <end position="92"/>
    </location>
</feature>
<keyword evidence="9" id="KW-0406">Ion transport</keyword>
<feature type="transmembrane region" description="Helical" evidence="12">
    <location>
        <begin position="212"/>
        <end position="229"/>
    </location>
</feature>
<protein>
    <submittedName>
        <fullName evidence="14">Sodium:proton antiporter</fullName>
    </submittedName>
</protein>
<organism evidence="14 15">
    <name type="scientific">Caballeronia zhejiangensis</name>
    <dbReference type="NCBI Taxonomy" id="871203"/>
    <lineage>
        <taxon>Bacteria</taxon>
        <taxon>Pseudomonadati</taxon>
        <taxon>Pseudomonadota</taxon>
        <taxon>Betaproteobacteria</taxon>
        <taxon>Burkholderiales</taxon>
        <taxon>Burkholderiaceae</taxon>
        <taxon>Caballeronia</taxon>
    </lineage>
</organism>
<dbReference type="GO" id="GO:0051453">
    <property type="term" value="P:regulation of intracellular pH"/>
    <property type="evidence" value="ECO:0007669"/>
    <property type="project" value="TreeGrafter"/>
</dbReference>
<evidence type="ECO:0000259" key="13">
    <source>
        <dbReference type="Pfam" id="PF00999"/>
    </source>
</evidence>
<keyword evidence="3" id="KW-0813">Transport</keyword>
<evidence type="ECO:0000256" key="12">
    <source>
        <dbReference type="SAM" id="Phobius"/>
    </source>
</evidence>
<comment type="similarity">
    <text evidence="2">Belongs to the monovalent cation:proton antiporter 1 (CPA1) transporter (TC 2.A.36) family.</text>
</comment>
<dbReference type="Proteomes" id="UP000027451">
    <property type="component" value="Unassembled WGS sequence"/>
</dbReference>
<name>A0A656Q7V2_9BURK</name>
<keyword evidence="10 12" id="KW-0472">Membrane</keyword>
<feature type="transmembrane region" description="Helical" evidence="12">
    <location>
        <begin position="386"/>
        <end position="406"/>
    </location>
</feature>
<evidence type="ECO:0000256" key="2">
    <source>
        <dbReference type="ARBA" id="ARBA00007367"/>
    </source>
</evidence>